<keyword evidence="9 17" id="KW-0274">FAD</keyword>
<keyword evidence="10 17" id="KW-0521">NADP</keyword>
<dbReference type="PANTHER" id="PTHR21071">
    <property type="entry name" value="UDP-N-ACETYLENOLPYRUVOYLGLUCOSAMINE REDUCTASE"/>
    <property type="match status" value="1"/>
</dbReference>
<dbReference type="InterPro" id="IPR003170">
    <property type="entry name" value="MurB"/>
</dbReference>
<evidence type="ECO:0000256" key="8">
    <source>
        <dbReference type="ARBA" id="ARBA00022630"/>
    </source>
</evidence>
<keyword evidence="14 17" id="KW-0131">Cell cycle</keyword>
<dbReference type="InterPro" id="IPR016167">
    <property type="entry name" value="FAD-bd_PCMH_sub1"/>
</dbReference>
<proteinExistence type="inferred from homology"/>
<keyword evidence="15 17" id="KW-0961">Cell wall biogenesis/degradation</keyword>
<keyword evidence="8 17" id="KW-0285">Flavoprotein</keyword>
<evidence type="ECO:0000313" key="20">
    <source>
        <dbReference type="Proteomes" id="UP000654471"/>
    </source>
</evidence>
<comment type="subcellular location">
    <subcellularLocation>
        <location evidence="3 17">Cytoplasm</location>
    </subcellularLocation>
</comment>
<evidence type="ECO:0000256" key="2">
    <source>
        <dbReference type="ARBA" id="ARBA00003921"/>
    </source>
</evidence>
<evidence type="ECO:0000256" key="11">
    <source>
        <dbReference type="ARBA" id="ARBA00022960"/>
    </source>
</evidence>
<evidence type="ECO:0000256" key="1">
    <source>
        <dbReference type="ARBA" id="ARBA00001974"/>
    </source>
</evidence>
<protein>
    <recommendedName>
        <fullName evidence="17">UDP-N-acetylenolpyruvoylglucosamine reductase</fullName>
        <ecNumber evidence="17">1.3.1.98</ecNumber>
    </recommendedName>
    <alternativeName>
        <fullName evidence="17">UDP-N-acetylmuramate dehydrogenase</fullName>
    </alternativeName>
</protein>
<comment type="catalytic activity">
    <reaction evidence="16 17">
        <text>UDP-N-acetyl-alpha-D-muramate + NADP(+) = UDP-N-acetyl-3-O-(1-carboxyvinyl)-alpha-D-glucosamine + NADPH + H(+)</text>
        <dbReference type="Rhea" id="RHEA:12248"/>
        <dbReference type="ChEBI" id="CHEBI:15378"/>
        <dbReference type="ChEBI" id="CHEBI:57783"/>
        <dbReference type="ChEBI" id="CHEBI:58349"/>
        <dbReference type="ChEBI" id="CHEBI:68483"/>
        <dbReference type="ChEBI" id="CHEBI:70757"/>
        <dbReference type="EC" id="1.3.1.98"/>
    </reaction>
</comment>
<accession>A0ABQ2URS9</accession>
<evidence type="ECO:0000256" key="13">
    <source>
        <dbReference type="ARBA" id="ARBA00023002"/>
    </source>
</evidence>
<feature type="active site" description="Proton donor" evidence="17">
    <location>
        <position position="243"/>
    </location>
</feature>
<dbReference type="InterPro" id="IPR036318">
    <property type="entry name" value="FAD-bd_PCMH-like_sf"/>
</dbReference>
<evidence type="ECO:0000256" key="12">
    <source>
        <dbReference type="ARBA" id="ARBA00022984"/>
    </source>
</evidence>
<gene>
    <name evidence="17 19" type="primary">murB</name>
    <name evidence="19" type="ORF">GCM10010211_09040</name>
</gene>
<evidence type="ECO:0000256" key="7">
    <source>
        <dbReference type="ARBA" id="ARBA00022618"/>
    </source>
</evidence>
<comment type="pathway">
    <text evidence="4 17">Cell wall biogenesis; peptidoglycan biosynthesis.</text>
</comment>
<dbReference type="RefSeq" id="WP_189296553.1">
    <property type="nucleotide sequence ID" value="NZ_BMRP01000002.1"/>
</dbReference>
<dbReference type="Proteomes" id="UP000654471">
    <property type="component" value="Unassembled WGS sequence"/>
</dbReference>
<dbReference type="Gene3D" id="3.90.78.10">
    <property type="entry name" value="UDP-N-acetylenolpyruvoylglucosamine reductase, C-terminal domain"/>
    <property type="match status" value="1"/>
</dbReference>
<evidence type="ECO:0000256" key="5">
    <source>
        <dbReference type="ARBA" id="ARBA00010485"/>
    </source>
</evidence>
<dbReference type="Pfam" id="PF01565">
    <property type="entry name" value="FAD_binding_4"/>
    <property type="match status" value="1"/>
</dbReference>
<evidence type="ECO:0000256" key="17">
    <source>
        <dbReference type="HAMAP-Rule" id="MF_00037"/>
    </source>
</evidence>
<comment type="similarity">
    <text evidence="5 17">Belongs to the MurB family.</text>
</comment>
<dbReference type="HAMAP" id="MF_00037">
    <property type="entry name" value="MurB"/>
    <property type="match status" value="1"/>
</dbReference>
<dbReference type="NCBIfam" id="NF010478">
    <property type="entry name" value="PRK13903.1"/>
    <property type="match status" value="1"/>
</dbReference>
<evidence type="ECO:0000256" key="6">
    <source>
        <dbReference type="ARBA" id="ARBA00022490"/>
    </source>
</evidence>
<organism evidence="19 20">
    <name type="scientific">Streptomyces albospinus</name>
    <dbReference type="NCBI Taxonomy" id="285515"/>
    <lineage>
        <taxon>Bacteria</taxon>
        <taxon>Bacillati</taxon>
        <taxon>Actinomycetota</taxon>
        <taxon>Actinomycetes</taxon>
        <taxon>Kitasatosporales</taxon>
        <taxon>Streptomycetaceae</taxon>
        <taxon>Streptomyces</taxon>
    </lineage>
</organism>
<evidence type="ECO:0000256" key="14">
    <source>
        <dbReference type="ARBA" id="ARBA00023306"/>
    </source>
</evidence>
<dbReference type="InterPro" id="IPR011601">
    <property type="entry name" value="MurB_C"/>
</dbReference>
<dbReference type="InterPro" id="IPR006094">
    <property type="entry name" value="Oxid_FAD_bind_N"/>
</dbReference>
<evidence type="ECO:0000259" key="18">
    <source>
        <dbReference type="PROSITE" id="PS51387"/>
    </source>
</evidence>
<keyword evidence="7 17" id="KW-0132">Cell division</keyword>
<keyword evidence="11 17" id="KW-0133">Cell shape</keyword>
<evidence type="ECO:0000256" key="9">
    <source>
        <dbReference type="ARBA" id="ARBA00022827"/>
    </source>
</evidence>
<evidence type="ECO:0000313" key="19">
    <source>
        <dbReference type="EMBL" id="GGU47354.1"/>
    </source>
</evidence>
<evidence type="ECO:0000256" key="16">
    <source>
        <dbReference type="ARBA" id="ARBA00048914"/>
    </source>
</evidence>
<feature type="domain" description="FAD-binding PCMH-type" evidence="18">
    <location>
        <begin position="17"/>
        <end position="195"/>
    </location>
</feature>
<name>A0ABQ2URS9_9ACTN</name>
<sequence length="344" mass="36847">MRVSYGVPLAPLTTLGIGGPATSLVELRELAEFPDIVEEVRHCPAPPVCLGEGSNVLVGDQGCTLPVLRIATRGLRVVGTDDRNQVLVEVQAGHPLWDLVETLIAEGLVGMEMLAGIPGTVGATPVQNVGAYGQEVSDTLRSVEAWDWELGRRVSLDASECALGHRSSMFKRTRRWTVLSLLFALRRAELSCPVTYRSVAEELDVPLGSSVPPAQAARAVVAVRRRKGMVLNSRERDRRSIGSVFFSPEVGGATAAGLRDLGAPVSRFPDGSTRVSASWLIRQAGFDLNHPLTPGVRISSVHYTLVADDGASAAGFREAVDIVLRQVLDRTGVLLTPEIDFVGD</sequence>
<keyword evidence="12 17" id="KW-0573">Peptidoglycan synthesis</keyword>
<evidence type="ECO:0000256" key="15">
    <source>
        <dbReference type="ARBA" id="ARBA00023316"/>
    </source>
</evidence>
<dbReference type="PROSITE" id="PS51387">
    <property type="entry name" value="FAD_PCMH"/>
    <property type="match status" value="1"/>
</dbReference>
<keyword evidence="6 17" id="KW-0963">Cytoplasm</keyword>
<dbReference type="InterPro" id="IPR016169">
    <property type="entry name" value="FAD-bd_PCMH_sub2"/>
</dbReference>
<evidence type="ECO:0000256" key="4">
    <source>
        <dbReference type="ARBA" id="ARBA00004752"/>
    </source>
</evidence>
<feature type="active site" evidence="17">
    <location>
        <position position="166"/>
    </location>
</feature>
<dbReference type="EMBL" id="BMRP01000002">
    <property type="protein sequence ID" value="GGU47354.1"/>
    <property type="molecule type" value="Genomic_DNA"/>
</dbReference>
<comment type="cofactor">
    <cofactor evidence="1 17">
        <name>FAD</name>
        <dbReference type="ChEBI" id="CHEBI:57692"/>
    </cofactor>
</comment>
<feature type="active site" evidence="17">
    <location>
        <position position="338"/>
    </location>
</feature>
<dbReference type="InterPro" id="IPR016166">
    <property type="entry name" value="FAD-bd_PCMH"/>
</dbReference>
<keyword evidence="13 17" id="KW-0560">Oxidoreductase</keyword>
<dbReference type="Gene3D" id="3.30.43.10">
    <property type="entry name" value="Uridine Diphospho-n-acetylenolpyruvylglucosamine Reductase, domain 2"/>
    <property type="match status" value="1"/>
</dbReference>
<dbReference type="SUPFAM" id="SSF56194">
    <property type="entry name" value="Uridine diphospho-N-Acetylenolpyruvylglucosamine reductase, MurB, C-terminal domain"/>
    <property type="match status" value="1"/>
</dbReference>
<comment type="function">
    <text evidence="2 17">Cell wall formation.</text>
</comment>
<dbReference type="Gene3D" id="3.30.465.10">
    <property type="match status" value="1"/>
</dbReference>
<reference evidence="20" key="1">
    <citation type="journal article" date="2019" name="Int. J. Syst. Evol. Microbiol.">
        <title>The Global Catalogue of Microorganisms (GCM) 10K type strain sequencing project: providing services to taxonomists for standard genome sequencing and annotation.</title>
        <authorList>
            <consortium name="The Broad Institute Genomics Platform"/>
            <consortium name="The Broad Institute Genome Sequencing Center for Infectious Disease"/>
            <person name="Wu L."/>
            <person name="Ma J."/>
        </authorList>
    </citation>
    <scope>NUCLEOTIDE SEQUENCE [LARGE SCALE GENOMIC DNA]</scope>
    <source>
        <strain evidence="20">JCM 3399</strain>
    </source>
</reference>
<dbReference type="PANTHER" id="PTHR21071:SF4">
    <property type="entry name" value="UDP-N-ACETYLENOLPYRUVOYLGLUCOSAMINE REDUCTASE"/>
    <property type="match status" value="1"/>
</dbReference>
<keyword evidence="20" id="KW-1185">Reference proteome</keyword>
<evidence type="ECO:0000256" key="10">
    <source>
        <dbReference type="ARBA" id="ARBA00022857"/>
    </source>
</evidence>
<dbReference type="EC" id="1.3.1.98" evidence="17"/>
<evidence type="ECO:0000256" key="3">
    <source>
        <dbReference type="ARBA" id="ARBA00004496"/>
    </source>
</evidence>
<dbReference type="InterPro" id="IPR036635">
    <property type="entry name" value="MurB_C_sf"/>
</dbReference>
<dbReference type="Pfam" id="PF02873">
    <property type="entry name" value="MurB_C"/>
    <property type="match status" value="1"/>
</dbReference>
<dbReference type="SUPFAM" id="SSF56176">
    <property type="entry name" value="FAD-binding/transporter-associated domain-like"/>
    <property type="match status" value="1"/>
</dbReference>
<comment type="caution">
    <text evidence="19">The sequence shown here is derived from an EMBL/GenBank/DDBJ whole genome shotgun (WGS) entry which is preliminary data.</text>
</comment>